<proteinExistence type="inferred from homology"/>
<dbReference type="SUPFAM" id="SSF53335">
    <property type="entry name" value="S-adenosyl-L-methionine-dependent methyltransferases"/>
    <property type="match status" value="1"/>
</dbReference>
<evidence type="ECO:0000256" key="1">
    <source>
        <dbReference type="ARBA" id="ARBA00008361"/>
    </source>
</evidence>
<evidence type="ECO:0000313" key="6">
    <source>
        <dbReference type="Proteomes" id="UP000328092"/>
    </source>
</evidence>
<comment type="caution">
    <text evidence="5">The sequence shown here is derived from an EMBL/GenBank/DDBJ whole genome shotgun (WGS) entry which is preliminary data.</text>
</comment>
<dbReference type="RefSeq" id="WP_139857231.1">
    <property type="nucleotide sequence ID" value="NZ_CAADFC020000004.1"/>
</dbReference>
<dbReference type="CDD" id="cd02440">
    <property type="entry name" value="AdoMet_MTases"/>
    <property type="match status" value="1"/>
</dbReference>
<keyword evidence="6" id="KW-1185">Reference proteome</keyword>
<dbReference type="Pfam" id="PF08241">
    <property type="entry name" value="Methyltransf_11"/>
    <property type="match status" value="1"/>
</dbReference>
<name>A0A508SWD0_9BRAD</name>
<dbReference type="AlphaFoldDB" id="A0A508SWD0"/>
<organism evidence="5 6">
    <name type="scientific">Bradyrhizobium ivorense</name>
    <dbReference type="NCBI Taxonomy" id="2511166"/>
    <lineage>
        <taxon>Bacteria</taxon>
        <taxon>Pseudomonadati</taxon>
        <taxon>Pseudomonadota</taxon>
        <taxon>Alphaproteobacteria</taxon>
        <taxon>Hyphomicrobiales</taxon>
        <taxon>Nitrobacteraceae</taxon>
        <taxon>Bradyrhizobium</taxon>
    </lineage>
</organism>
<evidence type="ECO:0000259" key="4">
    <source>
        <dbReference type="Pfam" id="PF08241"/>
    </source>
</evidence>
<dbReference type="GO" id="GO:0008757">
    <property type="term" value="F:S-adenosylmethionine-dependent methyltransferase activity"/>
    <property type="evidence" value="ECO:0007669"/>
    <property type="project" value="InterPro"/>
</dbReference>
<evidence type="ECO:0000313" key="5">
    <source>
        <dbReference type="EMBL" id="VIO65358.1"/>
    </source>
</evidence>
<accession>A0A508SWD0</accession>
<evidence type="ECO:0000256" key="3">
    <source>
        <dbReference type="ARBA" id="ARBA00022679"/>
    </source>
</evidence>
<feature type="domain" description="Methyltransferase type 11" evidence="4">
    <location>
        <begin position="41"/>
        <end position="132"/>
    </location>
</feature>
<dbReference type="EMBL" id="CAADFC020000004">
    <property type="protein sequence ID" value="VIO65358.1"/>
    <property type="molecule type" value="Genomic_DNA"/>
</dbReference>
<dbReference type="PANTHER" id="PTHR44942">
    <property type="entry name" value="METHYLTRANSF_11 DOMAIN-CONTAINING PROTEIN"/>
    <property type="match status" value="1"/>
</dbReference>
<dbReference type="Proteomes" id="UP000328092">
    <property type="component" value="Unassembled WGS sequence"/>
</dbReference>
<protein>
    <submittedName>
        <fullName evidence="5">Methyltransferase</fullName>
        <ecNumber evidence="5">2.1.1.-</ecNumber>
    </submittedName>
</protein>
<dbReference type="InterPro" id="IPR051052">
    <property type="entry name" value="Diverse_substrate_MTase"/>
</dbReference>
<keyword evidence="2 5" id="KW-0489">Methyltransferase</keyword>
<dbReference type="PANTHER" id="PTHR44942:SF4">
    <property type="entry name" value="METHYLTRANSFERASE TYPE 11 DOMAIN-CONTAINING PROTEIN"/>
    <property type="match status" value="1"/>
</dbReference>
<dbReference type="InterPro" id="IPR029063">
    <property type="entry name" value="SAM-dependent_MTases_sf"/>
</dbReference>
<dbReference type="Gene3D" id="3.40.50.150">
    <property type="entry name" value="Vaccinia Virus protein VP39"/>
    <property type="match status" value="1"/>
</dbReference>
<dbReference type="InterPro" id="IPR013216">
    <property type="entry name" value="Methyltransf_11"/>
</dbReference>
<sequence>MTLNPTAQNYRVAVSAYEAGRPSYPADIVAALPLQSARCIVDLGAGTGKFTRLLRPHLAPGARLVAVEPVAEMSAKLASEGKAEVINTRADAIGLDTGSVDLVTCAQAFHWFDNEPSVAEIARLLRPGGTLALVWNVRNDGTPWVKALSVMIEKYAGDTPRHQSGRWRWILQDPRFALDKEIVQDHPHRMSRQGVFERIVSTSYVANLPDADKAILRKKTDDILREAGLGDADEVVFPYVTRLYLLKRV</sequence>
<dbReference type="EC" id="2.1.1.-" evidence="5"/>
<dbReference type="GO" id="GO:0032259">
    <property type="term" value="P:methylation"/>
    <property type="evidence" value="ECO:0007669"/>
    <property type="project" value="UniProtKB-KW"/>
</dbReference>
<keyword evidence="3 5" id="KW-0808">Transferase</keyword>
<comment type="similarity">
    <text evidence="1">Belongs to the methyltransferase superfamily.</text>
</comment>
<evidence type="ECO:0000256" key="2">
    <source>
        <dbReference type="ARBA" id="ARBA00022603"/>
    </source>
</evidence>
<reference evidence="5" key="1">
    <citation type="submission" date="2019-02" db="EMBL/GenBank/DDBJ databases">
        <authorList>
            <person name="Pothier F.J."/>
        </authorList>
    </citation>
    <scope>NUCLEOTIDE SEQUENCE</scope>
    <source>
        <strain evidence="5">CI-1B</strain>
    </source>
</reference>
<dbReference type="OrthoDB" id="9797252at2"/>
<gene>
    <name evidence="5" type="ORF">CI1B_04570</name>
</gene>